<dbReference type="Gene3D" id="2.20.25.110">
    <property type="entry name" value="S-adenosyl-L-methionine-dependent methyltransferases"/>
    <property type="match status" value="1"/>
</dbReference>
<evidence type="ECO:0000256" key="2">
    <source>
        <dbReference type="ARBA" id="ARBA00022679"/>
    </source>
</evidence>
<evidence type="ECO:0000313" key="5">
    <source>
        <dbReference type="Proteomes" id="UP000295416"/>
    </source>
</evidence>
<dbReference type="InterPro" id="IPR029063">
    <property type="entry name" value="SAM-dependent_MTases_sf"/>
</dbReference>
<dbReference type="Gene3D" id="3.40.50.150">
    <property type="entry name" value="Vaccinia Virus protein VP39"/>
    <property type="match status" value="1"/>
</dbReference>
<reference evidence="4 5" key="1">
    <citation type="submission" date="2019-03" db="EMBL/GenBank/DDBJ databases">
        <title>Genomic Encyclopedia of Type Strains, Phase IV (KMG-IV): sequencing the most valuable type-strain genomes for metagenomic binning, comparative biology and taxonomic classification.</title>
        <authorList>
            <person name="Goeker M."/>
        </authorList>
    </citation>
    <scope>NUCLEOTIDE SEQUENCE [LARGE SCALE GENOMIC DNA]</scope>
    <source>
        <strain evidence="4 5">DSM 19377</strain>
    </source>
</reference>
<dbReference type="GO" id="GO:0032259">
    <property type="term" value="P:methylation"/>
    <property type="evidence" value="ECO:0007669"/>
    <property type="project" value="UniProtKB-KW"/>
</dbReference>
<feature type="domain" description="Methyltransferase" evidence="3">
    <location>
        <begin position="40"/>
        <end position="135"/>
    </location>
</feature>
<dbReference type="InterPro" id="IPR041698">
    <property type="entry name" value="Methyltransf_25"/>
</dbReference>
<evidence type="ECO:0000256" key="1">
    <source>
        <dbReference type="ARBA" id="ARBA00022603"/>
    </source>
</evidence>
<dbReference type="AlphaFoldDB" id="A0A4R2PB47"/>
<sequence>MAYEQFSRLYDDLMEDAPYDQWVTFVKRASKFADRPIHHILDIGCGTGEISLRLAQLGYALTGVDISDDMLAIAQEKALEDNRLFPLFQQDMRELSLSDTFDMAIIFCDSLNYLESLNDVKETFIKVYEHLNGGGLLLFDVHSLHKINELFVNRQFCLNEDKVAYIWESFPGPEPNSVYHDLTFFSELPSGLYQRFDETHFQKTYSVKEYLNALQEAGLCCLNLSADFTSLAPNEESERVFFIAKKDLGS</sequence>
<proteinExistence type="predicted"/>
<organism evidence="4 5">
    <name type="scientific">Scopulibacillus darangshiensis</name>
    <dbReference type="NCBI Taxonomy" id="442528"/>
    <lineage>
        <taxon>Bacteria</taxon>
        <taxon>Bacillati</taxon>
        <taxon>Bacillota</taxon>
        <taxon>Bacilli</taxon>
        <taxon>Bacillales</taxon>
        <taxon>Sporolactobacillaceae</taxon>
        <taxon>Scopulibacillus</taxon>
    </lineage>
</organism>
<evidence type="ECO:0000313" key="4">
    <source>
        <dbReference type="EMBL" id="TCP32320.1"/>
    </source>
</evidence>
<dbReference type="Proteomes" id="UP000295416">
    <property type="component" value="Unassembled WGS sequence"/>
</dbReference>
<dbReference type="GO" id="GO:0008168">
    <property type="term" value="F:methyltransferase activity"/>
    <property type="evidence" value="ECO:0007669"/>
    <property type="project" value="UniProtKB-KW"/>
</dbReference>
<dbReference type="PANTHER" id="PTHR43861">
    <property type="entry name" value="TRANS-ACONITATE 2-METHYLTRANSFERASE-RELATED"/>
    <property type="match status" value="1"/>
</dbReference>
<dbReference type="PANTHER" id="PTHR43861:SF1">
    <property type="entry name" value="TRANS-ACONITATE 2-METHYLTRANSFERASE"/>
    <property type="match status" value="1"/>
</dbReference>
<gene>
    <name evidence="4" type="ORF">EV207_101299</name>
</gene>
<dbReference type="RefSeq" id="WP_132742864.1">
    <property type="nucleotide sequence ID" value="NZ_SLXK01000001.1"/>
</dbReference>
<dbReference type="OrthoDB" id="9811589at2"/>
<accession>A0A4R2PB47</accession>
<dbReference type="Pfam" id="PF13649">
    <property type="entry name" value="Methyltransf_25"/>
    <property type="match status" value="1"/>
</dbReference>
<keyword evidence="1 4" id="KW-0489">Methyltransferase</keyword>
<evidence type="ECO:0000259" key="3">
    <source>
        <dbReference type="Pfam" id="PF13649"/>
    </source>
</evidence>
<name>A0A4R2PB47_9BACL</name>
<protein>
    <submittedName>
        <fullName evidence="4">Methyltransferase family protein</fullName>
    </submittedName>
</protein>
<comment type="caution">
    <text evidence="4">The sequence shown here is derived from an EMBL/GenBank/DDBJ whole genome shotgun (WGS) entry which is preliminary data.</text>
</comment>
<dbReference type="SUPFAM" id="SSF53335">
    <property type="entry name" value="S-adenosyl-L-methionine-dependent methyltransferases"/>
    <property type="match status" value="1"/>
</dbReference>
<keyword evidence="2 4" id="KW-0808">Transferase</keyword>
<dbReference type="CDD" id="cd02440">
    <property type="entry name" value="AdoMet_MTases"/>
    <property type="match status" value="1"/>
</dbReference>
<keyword evidence="5" id="KW-1185">Reference proteome</keyword>
<dbReference type="EMBL" id="SLXK01000001">
    <property type="protein sequence ID" value="TCP32320.1"/>
    <property type="molecule type" value="Genomic_DNA"/>
</dbReference>